<dbReference type="RefSeq" id="WP_146287569.1">
    <property type="nucleotide sequence ID" value="NZ_BMLP01000005.1"/>
</dbReference>
<dbReference type="InterPro" id="IPR036526">
    <property type="entry name" value="C-N_Hydrolase_sf"/>
</dbReference>
<dbReference type="Gene3D" id="3.60.110.10">
    <property type="entry name" value="Carbon-nitrogen hydrolase"/>
    <property type="match status" value="1"/>
</dbReference>
<sequence length="296" mass="32160">MTDVRIAAAAWPLDELADFTAYEVKLSTWVTEAAARGAELLVFPEYGAMELGSLAGRAISTDLEACLHEVARWKPQVDDLHIRLAARFGLHILGASGPVFIEGQARPVNRATLYGPDGILGHQDKQIMTRFEREIWFVDPGQGLRVFDTPLGRLGIAICYDSEFPLLSRALVEAGAEILLVPSCTDTFRGFTRVRVGAMARALENQCVVVHSPTVGLCDFCPAVDENVGSAAIYGPPDLGFPENGIFAESVLNQPGWVYATVSRDHIARVRRDGGVLNHLHWDEQAPRIAAGVVTG</sequence>
<evidence type="ECO:0000259" key="1">
    <source>
        <dbReference type="PROSITE" id="PS50263"/>
    </source>
</evidence>
<dbReference type="PROSITE" id="PS50263">
    <property type="entry name" value="CN_HYDROLASE"/>
    <property type="match status" value="1"/>
</dbReference>
<protein>
    <submittedName>
        <fullName evidence="2">Amidohydrolase</fullName>
    </submittedName>
</protein>
<dbReference type="PANTHER" id="PTHR23088:SF50">
    <property type="entry name" value="HYDROLASE YHCX"/>
    <property type="match status" value="1"/>
</dbReference>
<dbReference type="SUPFAM" id="SSF56317">
    <property type="entry name" value="Carbon-nitrogen hydrolase"/>
    <property type="match status" value="1"/>
</dbReference>
<feature type="domain" description="CN hydrolase" evidence="1">
    <location>
        <begin position="4"/>
        <end position="264"/>
    </location>
</feature>
<dbReference type="OrthoDB" id="9811121at2"/>
<evidence type="ECO:0000313" key="2">
    <source>
        <dbReference type="EMBL" id="GGO34619.1"/>
    </source>
</evidence>
<dbReference type="AlphaFoldDB" id="A0A918DDX8"/>
<dbReference type="EMBL" id="BMLP01000005">
    <property type="protein sequence ID" value="GGO34619.1"/>
    <property type="molecule type" value="Genomic_DNA"/>
</dbReference>
<organism evidence="2 3">
    <name type="scientific">Gemmobacter aquaticus</name>
    <dbReference type="NCBI Taxonomy" id="490185"/>
    <lineage>
        <taxon>Bacteria</taxon>
        <taxon>Pseudomonadati</taxon>
        <taxon>Pseudomonadota</taxon>
        <taxon>Alphaproteobacteria</taxon>
        <taxon>Rhodobacterales</taxon>
        <taxon>Paracoccaceae</taxon>
        <taxon>Gemmobacter</taxon>
    </lineage>
</organism>
<name>A0A918DDX8_9RHOB</name>
<dbReference type="InterPro" id="IPR003010">
    <property type="entry name" value="C-N_Hydrolase"/>
</dbReference>
<comment type="caution">
    <text evidence="2">The sequence shown here is derived from an EMBL/GenBank/DDBJ whole genome shotgun (WGS) entry which is preliminary data.</text>
</comment>
<dbReference type="Pfam" id="PF00795">
    <property type="entry name" value="CN_hydrolase"/>
    <property type="match status" value="1"/>
</dbReference>
<accession>A0A918DDX8</accession>
<reference evidence="2 3" key="1">
    <citation type="journal article" date="2014" name="Int. J. Syst. Evol. Microbiol.">
        <title>Complete genome sequence of Corynebacterium casei LMG S-19264T (=DSM 44701T), isolated from a smear-ripened cheese.</title>
        <authorList>
            <consortium name="US DOE Joint Genome Institute (JGI-PGF)"/>
            <person name="Walter F."/>
            <person name="Albersmeier A."/>
            <person name="Kalinowski J."/>
            <person name="Ruckert C."/>
        </authorList>
    </citation>
    <scope>NUCLEOTIDE SEQUENCE [LARGE SCALE GENOMIC DNA]</scope>
    <source>
        <strain evidence="2 3">CGMCC 1.7029</strain>
    </source>
</reference>
<evidence type="ECO:0000313" key="3">
    <source>
        <dbReference type="Proteomes" id="UP000598196"/>
    </source>
</evidence>
<dbReference type="PANTHER" id="PTHR23088">
    <property type="entry name" value="NITRILASE-RELATED"/>
    <property type="match status" value="1"/>
</dbReference>
<dbReference type="Proteomes" id="UP000598196">
    <property type="component" value="Unassembled WGS sequence"/>
</dbReference>
<gene>
    <name evidence="2" type="ORF">GCM10010991_25680</name>
</gene>
<keyword evidence="3" id="KW-1185">Reference proteome</keyword>
<dbReference type="CDD" id="cd07574">
    <property type="entry name" value="nitrilase_Rim1_like"/>
    <property type="match status" value="1"/>
</dbReference>
<proteinExistence type="predicted"/>